<dbReference type="Proteomes" id="UP001596549">
    <property type="component" value="Unassembled WGS sequence"/>
</dbReference>
<evidence type="ECO:0000313" key="2">
    <source>
        <dbReference type="Proteomes" id="UP001596549"/>
    </source>
</evidence>
<name>A0ABW2NRI5_9BACL</name>
<protein>
    <submittedName>
        <fullName evidence="1">Accessory Sec system S-layer assembly protein</fullName>
    </submittedName>
</protein>
<dbReference type="NCBIfam" id="TIGR04399">
    <property type="entry name" value="acc_Sec_SLAP"/>
    <property type="match status" value="1"/>
</dbReference>
<reference evidence="2" key="1">
    <citation type="journal article" date="2019" name="Int. J. Syst. Evol. Microbiol.">
        <title>The Global Catalogue of Microorganisms (GCM) 10K type strain sequencing project: providing services to taxonomists for standard genome sequencing and annotation.</title>
        <authorList>
            <consortium name="The Broad Institute Genomics Platform"/>
            <consortium name="The Broad Institute Genome Sequencing Center for Infectious Disease"/>
            <person name="Wu L."/>
            <person name="Ma J."/>
        </authorList>
    </citation>
    <scope>NUCLEOTIDE SEQUENCE [LARGE SCALE GENOMIC DNA]</scope>
    <source>
        <strain evidence="2">NBRC 106396</strain>
    </source>
</reference>
<dbReference type="InterPro" id="IPR030910">
    <property type="entry name" value="SLAP_dom"/>
</dbReference>
<keyword evidence="2" id="KW-1185">Reference proteome</keyword>
<dbReference type="RefSeq" id="WP_379750628.1">
    <property type="nucleotide sequence ID" value="NZ_JBHTCP010000049.1"/>
</dbReference>
<organism evidence="1 2">
    <name type="scientific">Fictibacillus iocasae</name>
    <dbReference type="NCBI Taxonomy" id="2715437"/>
    <lineage>
        <taxon>Bacteria</taxon>
        <taxon>Bacillati</taxon>
        <taxon>Bacillota</taxon>
        <taxon>Bacilli</taxon>
        <taxon>Bacillales</taxon>
        <taxon>Fictibacillaceae</taxon>
        <taxon>Fictibacillus</taxon>
    </lineage>
</organism>
<dbReference type="NCBIfam" id="TIGR04398">
    <property type="entry name" value="SLAP_DUP"/>
    <property type="match status" value="2"/>
</dbReference>
<gene>
    <name evidence="1" type="ORF">ACFQPF_15575</name>
</gene>
<accession>A0ABW2NRI5</accession>
<comment type="caution">
    <text evidence="1">The sequence shown here is derived from an EMBL/GenBank/DDBJ whole genome shotgun (WGS) entry which is preliminary data.</text>
</comment>
<evidence type="ECO:0000313" key="1">
    <source>
        <dbReference type="EMBL" id="MFC7373060.1"/>
    </source>
</evidence>
<dbReference type="InterPro" id="IPR030911">
    <property type="entry name" value="Sec_acc_SLAP"/>
</dbReference>
<dbReference type="EMBL" id="JBHTCP010000049">
    <property type="protein sequence ID" value="MFC7373060.1"/>
    <property type="molecule type" value="Genomic_DNA"/>
</dbReference>
<sequence>MTAIDQTEEVYTVLSYHPEWDVPLQEKYVYQFQHKQLPPLKPNQISIHGTDVIQDDEAVLINAFIRNTLEKAIQFEEVTLLLLNEEGAVLARKTFELLSMGEIPAVSSRPWKFLFMKEDLTEGAVIPETGWKLAFELKQRAQAPSQHALKLDQSWESRLNEAQKGQLENLVKNLPALTPGEVNLMGLEAKFQGEDGSLIVTLLIRNGGERSIELQQIPLIVEDAAGDVAASGAFQLDSLVVEANTSKPWTFIFPSSLVQKSDADLSRWRVTAPSAK</sequence>
<proteinExistence type="predicted"/>